<dbReference type="VEuPathDB" id="FungiDB:PSTT_08639"/>
<dbReference type="GO" id="GO:0000398">
    <property type="term" value="P:mRNA splicing, via spliceosome"/>
    <property type="evidence" value="ECO:0007669"/>
    <property type="project" value="InterPro"/>
</dbReference>
<feature type="region of interest" description="Disordered" evidence="6">
    <location>
        <begin position="226"/>
        <end position="317"/>
    </location>
</feature>
<feature type="region of interest" description="Disordered" evidence="6">
    <location>
        <begin position="53"/>
        <end position="105"/>
    </location>
</feature>
<keyword evidence="5" id="KW-0539">Nucleus</keyword>
<dbReference type="GO" id="GO:0008270">
    <property type="term" value="F:zinc ion binding"/>
    <property type="evidence" value="ECO:0007669"/>
    <property type="project" value="UniProtKB-KW"/>
</dbReference>
<feature type="compositionally biased region" description="Polar residues" evidence="6">
    <location>
        <begin position="290"/>
        <end position="299"/>
    </location>
</feature>
<comment type="caution">
    <text evidence="8">The sequence shown here is derived from an EMBL/GenBank/DDBJ whole genome shotgun (WGS) entry which is preliminary data.</text>
</comment>
<dbReference type="SUPFAM" id="SSF57667">
    <property type="entry name" value="beta-beta-alpha zinc fingers"/>
    <property type="match status" value="1"/>
</dbReference>
<reference evidence="8" key="1">
    <citation type="submission" date="2017-12" db="EMBL/GenBank/DDBJ databases">
        <title>Gene loss provides genomic basis for host adaptation in cereal stripe rust fungi.</title>
        <authorList>
            <person name="Xia C."/>
        </authorList>
    </citation>
    <scope>NUCLEOTIDE SEQUENCE [LARGE SCALE GENOMIC DNA]</scope>
    <source>
        <strain evidence="8">93-210</strain>
    </source>
</reference>
<dbReference type="InterPro" id="IPR000690">
    <property type="entry name" value="Matrin/U1-C_Znf_C2H2"/>
</dbReference>
<dbReference type="Proteomes" id="UP000239156">
    <property type="component" value="Unassembled WGS sequence"/>
</dbReference>
<keyword evidence="9" id="KW-1185">Reference proteome</keyword>
<comment type="subcellular location">
    <subcellularLocation>
        <location evidence="1">Nucleus</location>
    </subcellularLocation>
</comment>
<dbReference type="GO" id="GO:0071011">
    <property type="term" value="C:precatalytic spliceosome"/>
    <property type="evidence" value="ECO:0007669"/>
    <property type="project" value="TreeGrafter"/>
</dbReference>
<keyword evidence="2" id="KW-0479">Metal-binding</keyword>
<feature type="compositionally biased region" description="Polar residues" evidence="6">
    <location>
        <begin position="308"/>
        <end position="317"/>
    </location>
</feature>
<dbReference type="PANTHER" id="PTHR13173">
    <property type="entry name" value="WW DOMAIN BINDING PROTEIN 4"/>
    <property type="match status" value="1"/>
</dbReference>
<gene>
    <name evidence="8" type="ORF">PSTT_08639</name>
</gene>
<feature type="compositionally biased region" description="Basic and acidic residues" evidence="6">
    <location>
        <begin position="278"/>
        <end position="287"/>
    </location>
</feature>
<dbReference type="AlphaFoldDB" id="A0A2S4VBM5"/>
<protein>
    <recommendedName>
        <fullName evidence="7">Matrin-type domain-containing protein</fullName>
    </recommendedName>
</protein>
<evidence type="ECO:0000313" key="9">
    <source>
        <dbReference type="Proteomes" id="UP000239156"/>
    </source>
</evidence>
<evidence type="ECO:0000256" key="6">
    <source>
        <dbReference type="SAM" id="MobiDB-lite"/>
    </source>
</evidence>
<dbReference type="InterPro" id="IPR040023">
    <property type="entry name" value="WBP4"/>
</dbReference>
<sequence>MTEFRVSKQSYFCKYCDIFIRDDKPSRAQHENGLRHKGNLERYIRDIYKKEDRAQKERADEASQVSKIERAAQIAHEQKDLPIPSQTEEKKDESNEDGGDEPQKRMKYEKQDWKGAENLHNYSDARSLGFIGEEELEAATRAEEEEAQKRSTEGTMGKWEAVSKIQPTNNRLESSSNMINNRERIVSQLSINCDPDNKPIRRLFTERNLEVDTDILEGMEIKVKVDRRAKKHEEDDDHSGRTIHGSIQPIRLDGLSSNPTIKLEENQSTPAPSSVTGKQEEDIKPIPDKFQSTTTTQQPVFFRKRKATTQAQPRQKA</sequence>
<dbReference type="EMBL" id="PKSL01000080">
    <property type="protein sequence ID" value="POW06943.1"/>
    <property type="molecule type" value="Genomic_DNA"/>
</dbReference>
<dbReference type="Pfam" id="PF06220">
    <property type="entry name" value="zf-U1"/>
    <property type="match status" value="1"/>
</dbReference>
<proteinExistence type="predicted"/>
<dbReference type="InterPro" id="IPR003604">
    <property type="entry name" value="Matrin/U1-like-C_Znf_C2H2"/>
</dbReference>
<evidence type="ECO:0000256" key="2">
    <source>
        <dbReference type="ARBA" id="ARBA00022723"/>
    </source>
</evidence>
<evidence type="ECO:0000256" key="3">
    <source>
        <dbReference type="ARBA" id="ARBA00022771"/>
    </source>
</evidence>
<dbReference type="PANTHER" id="PTHR13173:SF10">
    <property type="entry name" value="WW DOMAIN-BINDING PROTEIN 4"/>
    <property type="match status" value="1"/>
</dbReference>
<dbReference type="Gene3D" id="3.30.160.60">
    <property type="entry name" value="Classic Zinc Finger"/>
    <property type="match status" value="1"/>
</dbReference>
<name>A0A2S4VBM5_9BASI</name>
<dbReference type="VEuPathDB" id="FungiDB:PSHT_06113"/>
<keyword evidence="4" id="KW-0862">Zinc</keyword>
<accession>A0A2S4VBM5</accession>
<dbReference type="SMART" id="SM00451">
    <property type="entry name" value="ZnF_U1"/>
    <property type="match status" value="1"/>
</dbReference>
<dbReference type="GO" id="GO:0003723">
    <property type="term" value="F:RNA binding"/>
    <property type="evidence" value="ECO:0007669"/>
    <property type="project" value="TreeGrafter"/>
</dbReference>
<evidence type="ECO:0000256" key="4">
    <source>
        <dbReference type="ARBA" id="ARBA00022833"/>
    </source>
</evidence>
<dbReference type="PROSITE" id="PS50171">
    <property type="entry name" value="ZF_MATRIN"/>
    <property type="match status" value="1"/>
</dbReference>
<dbReference type="InterPro" id="IPR013085">
    <property type="entry name" value="U1-CZ_Znf_C2H2"/>
</dbReference>
<evidence type="ECO:0000313" key="8">
    <source>
        <dbReference type="EMBL" id="POW06943.1"/>
    </source>
</evidence>
<feature type="domain" description="Matrin-type" evidence="7">
    <location>
        <begin position="11"/>
        <end position="42"/>
    </location>
</feature>
<keyword evidence="3" id="KW-0863">Zinc-finger</keyword>
<evidence type="ECO:0000259" key="7">
    <source>
        <dbReference type="PROSITE" id="PS50171"/>
    </source>
</evidence>
<dbReference type="InterPro" id="IPR036236">
    <property type="entry name" value="Znf_C2H2_sf"/>
</dbReference>
<organism evidence="8 9">
    <name type="scientific">Puccinia striiformis</name>
    <dbReference type="NCBI Taxonomy" id="27350"/>
    <lineage>
        <taxon>Eukaryota</taxon>
        <taxon>Fungi</taxon>
        <taxon>Dikarya</taxon>
        <taxon>Basidiomycota</taxon>
        <taxon>Pucciniomycotina</taxon>
        <taxon>Pucciniomycetes</taxon>
        <taxon>Pucciniales</taxon>
        <taxon>Pucciniaceae</taxon>
        <taxon>Puccinia</taxon>
    </lineage>
</organism>
<evidence type="ECO:0000256" key="5">
    <source>
        <dbReference type="ARBA" id="ARBA00023242"/>
    </source>
</evidence>
<feature type="compositionally biased region" description="Polar residues" evidence="6">
    <location>
        <begin position="255"/>
        <end position="277"/>
    </location>
</feature>
<evidence type="ECO:0000256" key="1">
    <source>
        <dbReference type="ARBA" id="ARBA00004123"/>
    </source>
</evidence>